<evidence type="ECO:0000313" key="2">
    <source>
        <dbReference type="Proteomes" id="UP000004650"/>
    </source>
</evidence>
<organism evidence="1 2">
    <name type="scientific">Fusobacterium animalis D11</name>
    <dbReference type="NCBI Taxonomy" id="556264"/>
    <lineage>
        <taxon>Bacteria</taxon>
        <taxon>Fusobacteriati</taxon>
        <taxon>Fusobacteriota</taxon>
        <taxon>Fusobacteriia</taxon>
        <taxon>Fusobacteriales</taxon>
        <taxon>Fusobacteriaceae</taxon>
        <taxon>Fusobacterium</taxon>
    </lineage>
</organism>
<dbReference type="EMBL" id="ACDS02000043">
    <property type="protein sequence ID" value="EFD82269.1"/>
    <property type="molecule type" value="Genomic_DNA"/>
</dbReference>
<accession>D6BJC2</accession>
<gene>
    <name evidence="1" type="ORF">PSAG_02305</name>
</gene>
<comment type="caution">
    <text evidence="1">The sequence shown here is derived from an EMBL/GenBank/DDBJ whole genome shotgun (WGS) entry which is preliminary data.</text>
</comment>
<sequence length="45" mass="5478">MLILDDFTPRDMSNLWAASQTGRELRKIRKYWKKELSTKDDNYDK</sequence>
<name>D6BJC2_9FUSO</name>
<proteinExistence type="predicted"/>
<dbReference type="AlphaFoldDB" id="D6BJC2"/>
<dbReference type="HOGENOM" id="CLU_3209302_0_0_0"/>
<dbReference type="Proteomes" id="UP000004650">
    <property type="component" value="Unassembled WGS sequence"/>
</dbReference>
<reference evidence="1 2" key="2">
    <citation type="submission" date="2013-10" db="EMBL/GenBank/DDBJ databases">
        <title>The Genome Sequence of Fusobacterium nucleatum subsp. animalis D11.</title>
        <authorList>
            <consortium name="The Broad Institute Genomics Platform"/>
            <person name="Earl A."/>
            <person name="Ward D."/>
            <person name="Feldgarden M."/>
            <person name="Gevers D."/>
            <person name="Kostic A."/>
            <person name="Garrett W."/>
            <person name="Young S.K."/>
            <person name="Zeng Q."/>
            <person name="Gargeya S."/>
            <person name="Fitzgerald M."/>
            <person name="Abouelleil A."/>
            <person name="Alvarado L."/>
            <person name="Berlin A.M."/>
            <person name="Chapman S.B."/>
            <person name="Gainer-Dewar J."/>
            <person name="Goldberg J."/>
            <person name="Gnerre S."/>
            <person name="Griggs A."/>
            <person name="Gujja S."/>
            <person name="Hansen M."/>
            <person name="Howarth C."/>
            <person name="Imamovic A."/>
            <person name="Ireland A."/>
            <person name="Larimer J."/>
            <person name="McCowan C."/>
            <person name="Murphy C."/>
            <person name="Pearson M."/>
            <person name="Poon T.W."/>
            <person name="Priest M."/>
            <person name="Roberts A."/>
            <person name="Saif S."/>
            <person name="Shea T."/>
            <person name="Sykes S."/>
            <person name="Wortman J."/>
            <person name="Nusbaum C."/>
            <person name="Birren B."/>
        </authorList>
    </citation>
    <scope>NUCLEOTIDE SEQUENCE [LARGE SCALE GENOMIC DNA]</scope>
    <source>
        <strain evidence="1 2">D11</strain>
    </source>
</reference>
<reference evidence="2" key="1">
    <citation type="submission" date="2009-02" db="EMBL/GenBank/DDBJ databases">
        <title>The Genome Sequence of Shigella sp. D9.</title>
        <authorList>
            <consortium name="The Broad Institute Genome Sequencing Platform"/>
            <person name="Ward D."/>
            <person name="Young S.K."/>
            <person name="Kodira C.D."/>
            <person name="Zeng Q."/>
            <person name="Koehrsen M."/>
            <person name="Alvarado L."/>
            <person name="Berlin A."/>
            <person name="Borenstein D."/>
            <person name="Chen Z."/>
            <person name="Engels R."/>
            <person name="Freedman E."/>
            <person name="Gellesch M."/>
            <person name="Goldberg J."/>
            <person name="Griggs A."/>
            <person name="Gujja S."/>
            <person name="Heiman D."/>
            <person name="Hepburn T."/>
            <person name="Howarth C."/>
            <person name="Jen D."/>
            <person name="Larson L."/>
            <person name="Lewis B."/>
            <person name="Mehta T."/>
            <person name="Park D."/>
            <person name="Pearson M."/>
            <person name="Roberts A."/>
            <person name="Saif S."/>
            <person name="Shea T."/>
            <person name="Shenoy N."/>
            <person name="Sisk P."/>
            <person name="Stolte C."/>
            <person name="Sykes S."/>
            <person name="Walk T."/>
            <person name="White J."/>
            <person name="Yandava C."/>
            <person name="Allen-Vercoe E."/>
            <person name="Strauss J."/>
            <person name="Sibley C."/>
            <person name="White A."/>
            <person name="Ambrose C."/>
            <person name="Lander E."/>
            <person name="Nusbaum C."/>
            <person name="Galagan J."/>
            <person name="Birren B."/>
        </authorList>
    </citation>
    <scope>NUCLEOTIDE SEQUENCE [LARGE SCALE GENOMIC DNA]</scope>
    <source>
        <strain evidence="2">D11</strain>
    </source>
</reference>
<protein>
    <submittedName>
        <fullName evidence="1">Uncharacterized protein</fullName>
    </submittedName>
</protein>
<evidence type="ECO:0000313" key="1">
    <source>
        <dbReference type="EMBL" id="EFD82269.1"/>
    </source>
</evidence>